<name>A0A0A9AI41_ARUDO</name>
<organism evidence="1">
    <name type="scientific">Arundo donax</name>
    <name type="common">Giant reed</name>
    <name type="synonym">Donax arundinaceus</name>
    <dbReference type="NCBI Taxonomy" id="35708"/>
    <lineage>
        <taxon>Eukaryota</taxon>
        <taxon>Viridiplantae</taxon>
        <taxon>Streptophyta</taxon>
        <taxon>Embryophyta</taxon>
        <taxon>Tracheophyta</taxon>
        <taxon>Spermatophyta</taxon>
        <taxon>Magnoliopsida</taxon>
        <taxon>Liliopsida</taxon>
        <taxon>Poales</taxon>
        <taxon>Poaceae</taxon>
        <taxon>PACMAD clade</taxon>
        <taxon>Arundinoideae</taxon>
        <taxon>Arundineae</taxon>
        <taxon>Arundo</taxon>
    </lineage>
</organism>
<protein>
    <submittedName>
        <fullName evidence="1">Uncharacterized protein</fullName>
    </submittedName>
</protein>
<evidence type="ECO:0000313" key="1">
    <source>
        <dbReference type="EMBL" id="JAD50831.1"/>
    </source>
</evidence>
<proteinExistence type="predicted"/>
<accession>A0A0A9AI41</accession>
<dbReference type="EMBL" id="GBRH01247064">
    <property type="protein sequence ID" value="JAD50831.1"/>
    <property type="molecule type" value="Transcribed_RNA"/>
</dbReference>
<dbReference type="AlphaFoldDB" id="A0A0A9AI41"/>
<reference evidence="1" key="1">
    <citation type="submission" date="2014-09" db="EMBL/GenBank/DDBJ databases">
        <authorList>
            <person name="Magalhaes I.L.F."/>
            <person name="Oliveira U."/>
            <person name="Santos F.R."/>
            <person name="Vidigal T.H.D.A."/>
            <person name="Brescovit A.D."/>
            <person name="Santos A.J."/>
        </authorList>
    </citation>
    <scope>NUCLEOTIDE SEQUENCE</scope>
    <source>
        <tissue evidence="1">Shoot tissue taken approximately 20 cm above the soil surface</tissue>
    </source>
</reference>
<sequence>MLLSTTIEHISRQCYHSESRQKLRNYKARSSYTQFMILFLL</sequence>
<reference evidence="1" key="2">
    <citation type="journal article" date="2015" name="Data Brief">
        <title>Shoot transcriptome of the giant reed, Arundo donax.</title>
        <authorList>
            <person name="Barrero R.A."/>
            <person name="Guerrero F.D."/>
            <person name="Moolhuijzen P."/>
            <person name="Goolsby J.A."/>
            <person name="Tidwell J."/>
            <person name="Bellgard S.E."/>
            <person name="Bellgard M.I."/>
        </authorList>
    </citation>
    <scope>NUCLEOTIDE SEQUENCE</scope>
    <source>
        <tissue evidence="1">Shoot tissue taken approximately 20 cm above the soil surface</tissue>
    </source>
</reference>